<feature type="transmembrane region" description="Helical" evidence="5">
    <location>
        <begin position="29"/>
        <end position="54"/>
    </location>
</feature>
<feature type="transmembrane region" description="Helical" evidence="5">
    <location>
        <begin position="307"/>
        <end position="326"/>
    </location>
</feature>
<dbReference type="Proteomes" id="UP001152747">
    <property type="component" value="Unassembled WGS sequence"/>
</dbReference>
<keyword evidence="3 5" id="KW-1133">Transmembrane helix</keyword>
<evidence type="ECO:0000259" key="6">
    <source>
        <dbReference type="PROSITE" id="PS50262"/>
    </source>
</evidence>
<proteinExistence type="predicted"/>
<dbReference type="EMBL" id="CANHGI010000005">
    <property type="protein sequence ID" value="CAI5451334.1"/>
    <property type="molecule type" value="Genomic_DNA"/>
</dbReference>
<evidence type="ECO:0000256" key="5">
    <source>
        <dbReference type="SAM" id="Phobius"/>
    </source>
</evidence>
<evidence type="ECO:0000313" key="7">
    <source>
        <dbReference type="EMBL" id="CAI5451334.1"/>
    </source>
</evidence>
<gene>
    <name evidence="7" type="ORF">CAMP_LOCUS13971</name>
</gene>
<dbReference type="PANTHER" id="PTHR46709:SF7">
    <property type="entry name" value="G-PROTEIN COUPLED RECEPTORS FAMILY 1 PROFILE DOMAIN-CONTAINING PROTEIN"/>
    <property type="match status" value="1"/>
</dbReference>
<dbReference type="InterPro" id="IPR017452">
    <property type="entry name" value="GPCR_Rhodpsn_7TM"/>
</dbReference>
<dbReference type="PANTHER" id="PTHR46709">
    <property type="entry name" value="PROTEIN CBG23488-RELATED"/>
    <property type="match status" value="1"/>
</dbReference>
<dbReference type="InterPro" id="IPR000276">
    <property type="entry name" value="GPCR_Rhodpsn"/>
</dbReference>
<organism evidence="7 8">
    <name type="scientific">Caenorhabditis angaria</name>
    <dbReference type="NCBI Taxonomy" id="860376"/>
    <lineage>
        <taxon>Eukaryota</taxon>
        <taxon>Metazoa</taxon>
        <taxon>Ecdysozoa</taxon>
        <taxon>Nematoda</taxon>
        <taxon>Chromadorea</taxon>
        <taxon>Rhabditida</taxon>
        <taxon>Rhabditina</taxon>
        <taxon>Rhabditomorpha</taxon>
        <taxon>Rhabditoidea</taxon>
        <taxon>Rhabditidae</taxon>
        <taxon>Peloderinae</taxon>
        <taxon>Caenorhabditis</taxon>
    </lineage>
</organism>
<evidence type="ECO:0000256" key="2">
    <source>
        <dbReference type="ARBA" id="ARBA00022692"/>
    </source>
</evidence>
<evidence type="ECO:0000256" key="4">
    <source>
        <dbReference type="ARBA" id="ARBA00023136"/>
    </source>
</evidence>
<keyword evidence="2 5" id="KW-0812">Transmembrane</keyword>
<feature type="transmembrane region" description="Helical" evidence="5">
    <location>
        <begin position="104"/>
        <end position="131"/>
    </location>
</feature>
<evidence type="ECO:0000256" key="3">
    <source>
        <dbReference type="ARBA" id="ARBA00022989"/>
    </source>
</evidence>
<accession>A0A9P1IW63</accession>
<feature type="transmembrane region" description="Helical" evidence="5">
    <location>
        <begin position="208"/>
        <end position="230"/>
    </location>
</feature>
<dbReference type="PROSITE" id="PS50262">
    <property type="entry name" value="G_PROTEIN_RECEP_F1_2"/>
    <property type="match status" value="1"/>
</dbReference>
<protein>
    <recommendedName>
        <fullName evidence="6">G-protein coupled receptors family 1 profile domain-containing protein</fullName>
    </recommendedName>
</protein>
<evidence type="ECO:0000313" key="8">
    <source>
        <dbReference type="Proteomes" id="UP001152747"/>
    </source>
</evidence>
<comment type="subcellular location">
    <subcellularLocation>
        <location evidence="1">Membrane</location>
    </subcellularLocation>
</comment>
<dbReference type="OrthoDB" id="5857538at2759"/>
<feature type="transmembrane region" description="Helical" evidence="5">
    <location>
        <begin position="265"/>
        <end position="287"/>
    </location>
</feature>
<feature type="transmembrane region" description="Helical" evidence="5">
    <location>
        <begin position="152"/>
        <end position="170"/>
    </location>
</feature>
<evidence type="ECO:0000256" key="1">
    <source>
        <dbReference type="ARBA" id="ARBA00004370"/>
    </source>
</evidence>
<keyword evidence="8" id="KW-1185">Reference proteome</keyword>
<dbReference type="AlphaFoldDB" id="A0A9P1IW63"/>
<keyword evidence="4 5" id="KW-0472">Membrane</keyword>
<comment type="caution">
    <text evidence="7">The sequence shown here is derived from an EMBL/GenBank/DDBJ whole genome shotgun (WGS) entry which is preliminary data.</text>
</comment>
<feature type="transmembrane region" description="Helical" evidence="5">
    <location>
        <begin position="66"/>
        <end position="92"/>
    </location>
</feature>
<dbReference type="GO" id="GO:0016020">
    <property type="term" value="C:membrane"/>
    <property type="evidence" value="ECO:0007669"/>
    <property type="project" value="UniProtKB-SubCell"/>
</dbReference>
<dbReference type="Gene3D" id="1.20.1070.10">
    <property type="entry name" value="Rhodopsin 7-helix transmembrane proteins"/>
    <property type="match status" value="1"/>
</dbReference>
<sequence length="383" mass="44234">MNQTTINSTIPITSEFDCQPEPYLLVERMVLGVFFGVIISVVSFFFNSFLFIMFASNKQHRKTPNLFMLLLSFYDIFISITYIALMSLRIIILWTYNFTLHTLWSYYMVPMLTISHVGITSSVFLICFASIERYCITVNNFLVPHLHKYRPLIALTAVLFGVISKGSYLFEIEVKIDEDCPGQLKYFYVSMSDWFKAHPEFNSLFRFWFRNIFTILAPFFTLLLVNFLLLNKLREQHRKSAKVSEEDDKQTLKQKKARIRAATRSIVIIVCTYLFSNALSVVITLWENINYGSLVYHDRFYTLSVDLISLLTVLASALRLPIYALCQPLLRTEMKATLGKLCNFSESPEKKKALLDSLQLPTTQLITNLDGDSPSISSKVEFV</sequence>
<reference evidence="7" key="1">
    <citation type="submission" date="2022-11" db="EMBL/GenBank/DDBJ databases">
        <authorList>
            <person name="Kikuchi T."/>
        </authorList>
    </citation>
    <scope>NUCLEOTIDE SEQUENCE</scope>
    <source>
        <strain evidence="7">PS1010</strain>
    </source>
</reference>
<name>A0A9P1IW63_9PELO</name>
<dbReference type="GO" id="GO:0004930">
    <property type="term" value="F:G protein-coupled receptor activity"/>
    <property type="evidence" value="ECO:0007669"/>
    <property type="project" value="InterPro"/>
</dbReference>
<dbReference type="SUPFAM" id="SSF81321">
    <property type="entry name" value="Family A G protein-coupled receptor-like"/>
    <property type="match status" value="1"/>
</dbReference>
<dbReference type="Pfam" id="PF00001">
    <property type="entry name" value="7tm_1"/>
    <property type="match status" value="1"/>
</dbReference>
<feature type="domain" description="G-protein coupled receptors family 1 profile" evidence="6">
    <location>
        <begin position="46"/>
        <end position="323"/>
    </location>
</feature>